<dbReference type="PANTHER" id="PTHR36758">
    <property type="entry name" value="OS01G0342800 PROTEIN"/>
    <property type="match status" value="1"/>
</dbReference>
<comment type="caution">
    <text evidence="3">The sequence shown here is derived from an EMBL/GenBank/DDBJ whole genome shotgun (WGS) entry which is preliminary data.</text>
</comment>
<dbReference type="Pfam" id="PF05347">
    <property type="entry name" value="Complex1_LYR"/>
    <property type="match status" value="1"/>
</dbReference>
<dbReference type="Proteomes" id="UP000652761">
    <property type="component" value="Unassembled WGS sequence"/>
</dbReference>
<evidence type="ECO:0000313" key="3">
    <source>
        <dbReference type="EMBL" id="MQM07444.1"/>
    </source>
</evidence>
<dbReference type="OrthoDB" id="190541at2759"/>
<dbReference type="EMBL" id="NMUH01003873">
    <property type="protein sequence ID" value="MQM07444.1"/>
    <property type="molecule type" value="Genomic_DNA"/>
</dbReference>
<name>A0A843WU26_COLES</name>
<feature type="domain" description="Complex 1 LYR protein" evidence="2">
    <location>
        <begin position="74"/>
        <end position="126"/>
    </location>
</feature>
<sequence>ALSTRTEEPLAVGPLISRSLSGAAPLRSGIVDRASGRRRCVVLRRRKEPPNGKGLDFEPHESRSGAKWKMGRGLRAYAAVLRLVRRLPAEARPYYAKYARENFVNYREVDGGDANQLDELFRRAYNHTVWVLNKYSVDQSAADELKGICCK</sequence>
<evidence type="ECO:0000256" key="1">
    <source>
        <dbReference type="ARBA" id="ARBA00025757"/>
    </source>
</evidence>
<feature type="non-terminal residue" evidence="3">
    <location>
        <position position="151"/>
    </location>
</feature>
<evidence type="ECO:0000259" key="2">
    <source>
        <dbReference type="Pfam" id="PF05347"/>
    </source>
</evidence>
<dbReference type="PANTHER" id="PTHR36758:SF1">
    <property type="entry name" value="OS01G0342800 PROTEIN"/>
    <property type="match status" value="1"/>
</dbReference>
<dbReference type="InterPro" id="IPR008011">
    <property type="entry name" value="Complex1_LYR_dom"/>
</dbReference>
<organism evidence="3 4">
    <name type="scientific">Colocasia esculenta</name>
    <name type="common">Wild taro</name>
    <name type="synonym">Arum esculentum</name>
    <dbReference type="NCBI Taxonomy" id="4460"/>
    <lineage>
        <taxon>Eukaryota</taxon>
        <taxon>Viridiplantae</taxon>
        <taxon>Streptophyta</taxon>
        <taxon>Embryophyta</taxon>
        <taxon>Tracheophyta</taxon>
        <taxon>Spermatophyta</taxon>
        <taxon>Magnoliopsida</taxon>
        <taxon>Liliopsida</taxon>
        <taxon>Araceae</taxon>
        <taxon>Aroideae</taxon>
        <taxon>Colocasieae</taxon>
        <taxon>Colocasia</taxon>
    </lineage>
</organism>
<dbReference type="CDD" id="cd20269">
    <property type="entry name" value="Complex1_LYR_LYRM9"/>
    <property type="match status" value="1"/>
</dbReference>
<dbReference type="AlphaFoldDB" id="A0A843WU26"/>
<protein>
    <recommendedName>
        <fullName evidence="2">Complex 1 LYR protein domain-containing protein</fullName>
    </recommendedName>
</protein>
<gene>
    <name evidence="3" type="ORF">Taro_040280</name>
</gene>
<dbReference type="InterPro" id="IPR045291">
    <property type="entry name" value="Complex1_LYR_LYRM9"/>
</dbReference>
<evidence type="ECO:0000313" key="4">
    <source>
        <dbReference type="Proteomes" id="UP000652761"/>
    </source>
</evidence>
<proteinExistence type="inferred from homology"/>
<accession>A0A843WU26</accession>
<keyword evidence="4" id="KW-1185">Reference proteome</keyword>
<reference evidence="3" key="1">
    <citation type="submission" date="2017-07" db="EMBL/GenBank/DDBJ databases">
        <title>Taro Niue Genome Assembly and Annotation.</title>
        <authorList>
            <person name="Atibalentja N."/>
            <person name="Keating K."/>
            <person name="Fields C.J."/>
        </authorList>
    </citation>
    <scope>NUCLEOTIDE SEQUENCE</scope>
    <source>
        <strain evidence="3">Niue_2</strain>
        <tissue evidence="3">Leaf</tissue>
    </source>
</reference>
<comment type="similarity">
    <text evidence="1">Belongs to the complex I LYR family. LYRM9 subfamily.</text>
</comment>